<dbReference type="Proteomes" id="UP001180453">
    <property type="component" value="Unassembled WGS sequence"/>
</dbReference>
<keyword evidence="2" id="KW-1185">Reference proteome</keyword>
<accession>A0ABU1YKQ5</accession>
<comment type="caution">
    <text evidence="1">The sequence shown here is derived from an EMBL/GenBank/DDBJ whole genome shotgun (WGS) entry which is preliminary data.</text>
</comment>
<gene>
    <name evidence="1" type="ORF">J2X20_002063</name>
</gene>
<protein>
    <submittedName>
        <fullName evidence="1">Uncharacterized protein</fullName>
    </submittedName>
</protein>
<organism evidence="1 2">
    <name type="scientific">Roseateles saccharophilus</name>
    <name type="common">Pseudomonas saccharophila</name>
    <dbReference type="NCBI Taxonomy" id="304"/>
    <lineage>
        <taxon>Bacteria</taxon>
        <taxon>Pseudomonadati</taxon>
        <taxon>Pseudomonadota</taxon>
        <taxon>Betaproteobacteria</taxon>
        <taxon>Burkholderiales</taxon>
        <taxon>Sphaerotilaceae</taxon>
        <taxon>Roseateles</taxon>
    </lineage>
</organism>
<evidence type="ECO:0000313" key="1">
    <source>
        <dbReference type="EMBL" id="MDR7269434.1"/>
    </source>
</evidence>
<proteinExistence type="predicted"/>
<reference evidence="1 2" key="1">
    <citation type="submission" date="2023-07" db="EMBL/GenBank/DDBJ databases">
        <title>Sorghum-associated microbial communities from plants grown in Nebraska, USA.</title>
        <authorList>
            <person name="Schachtman D."/>
        </authorList>
    </citation>
    <scope>NUCLEOTIDE SEQUENCE [LARGE SCALE GENOMIC DNA]</scope>
    <source>
        <strain evidence="1 2">BE314</strain>
    </source>
</reference>
<sequence>MNTLTPPARPAQPAPRSAISFARMLVLAQRRFRAQQRGAAAA</sequence>
<evidence type="ECO:0000313" key="2">
    <source>
        <dbReference type="Proteomes" id="UP001180453"/>
    </source>
</evidence>
<name>A0ABU1YKQ5_ROSSA</name>
<dbReference type="RefSeq" id="WP_310264145.1">
    <property type="nucleotide sequence ID" value="NZ_JAVDXU010000001.1"/>
</dbReference>
<dbReference type="EMBL" id="JAVDXU010000001">
    <property type="protein sequence ID" value="MDR7269434.1"/>
    <property type="molecule type" value="Genomic_DNA"/>
</dbReference>